<dbReference type="InterPro" id="IPR014721">
    <property type="entry name" value="Ribsml_uS5_D2-typ_fold_subgr"/>
</dbReference>
<evidence type="ECO:0000256" key="10">
    <source>
        <dbReference type="HAMAP-Rule" id="MF_00061"/>
    </source>
</evidence>
<evidence type="ECO:0000256" key="3">
    <source>
        <dbReference type="ARBA" id="ARBA00017473"/>
    </source>
</evidence>
<dbReference type="EMBL" id="JBELQC010000003">
    <property type="protein sequence ID" value="MFL9842746.1"/>
    <property type="molecule type" value="Genomic_DNA"/>
</dbReference>
<dbReference type="NCBIfam" id="TIGR00154">
    <property type="entry name" value="ispE"/>
    <property type="match status" value="1"/>
</dbReference>
<accession>A0ABW8YU99</accession>
<evidence type="ECO:0000256" key="5">
    <source>
        <dbReference type="ARBA" id="ARBA00022741"/>
    </source>
</evidence>
<proteinExistence type="inferred from homology"/>
<dbReference type="RefSeq" id="WP_408080767.1">
    <property type="nucleotide sequence ID" value="NZ_JBELQC010000003.1"/>
</dbReference>
<feature type="domain" description="GHMP kinase C-terminal" evidence="12">
    <location>
        <begin position="190"/>
        <end position="259"/>
    </location>
</feature>
<feature type="domain" description="GHMP kinase N-terminal" evidence="11">
    <location>
        <begin position="65"/>
        <end position="142"/>
    </location>
</feature>
<dbReference type="InterPro" id="IPR013750">
    <property type="entry name" value="GHMP_kinase_C_dom"/>
</dbReference>
<dbReference type="HAMAP" id="MF_00061">
    <property type="entry name" value="IspE"/>
    <property type="match status" value="1"/>
</dbReference>
<evidence type="ECO:0000256" key="6">
    <source>
        <dbReference type="ARBA" id="ARBA00022777"/>
    </source>
</evidence>
<evidence type="ECO:0000256" key="1">
    <source>
        <dbReference type="ARBA" id="ARBA00009684"/>
    </source>
</evidence>
<evidence type="ECO:0000259" key="11">
    <source>
        <dbReference type="Pfam" id="PF00288"/>
    </source>
</evidence>
<dbReference type="PANTHER" id="PTHR43527:SF2">
    <property type="entry name" value="4-DIPHOSPHOCYTIDYL-2-C-METHYL-D-ERYTHRITOL KINASE, CHLOROPLASTIC"/>
    <property type="match status" value="1"/>
</dbReference>
<feature type="active site" evidence="10">
    <location>
        <position position="135"/>
    </location>
</feature>
<dbReference type="EC" id="2.7.1.148" evidence="2 10"/>
<dbReference type="NCBIfam" id="NF011202">
    <property type="entry name" value="PRK14608.1"/>
    <property type="match status" value="1"/>
</dbReference>
<comment type="similarity">
    <text evidence="1 10">Belongs to the GHMP kinase family. IspE subfamily.</text>
</comment>
<comment type="catalytic activity">
    <reaction evidence="10">
        <text>4-CDP-2-C-methyl-D-erythritol + ATP = 4-CDP-2-C-methyl-D-erythritol 2-phosphate + ADP + H(+)</text>
        <dbReference type="Rhea" id="RHEA:18437"/>
        <dbReference type="ChEBI" id="CHEBI:15378"/>
        <dbReference type="ChEBI" id="CHEBI:30616"/>
        <dbReference type="ChEBI" id="CHEBI:57823"/>
        <dbReference type="ChEBI" id="CHEBI:57919"/>
        <dbReference type="ChEBI" id="CHEBI:456216"/>
        <dbReference type="EC" id="2.7.1.148"/>
    </reaction>
</comment>
<feature type="binding site" evidence="10">
    <location>
        <begin position="93"/>
        <end position="103"/>
    </location>
    <ligand>
        <name>ATP</name>
        <dbReference type="ChEBI" id="CHEBI:30616"/>
    </ligand>
</feature>
<dbReference type="SUPFAM" id="SSF54211">
    <property type="entry name" value="Ribosomal protein S5 domain 2-like"/>
    <property type="match status" value="1"/>
</dbReference>
<organism evidence="13 14">
    <name type="scientific">Sphingomonas plantiphila</name>
    <dbReference type="NCBI Taxonomy" id="3163295"/>
    <lineage>
        <taxon>Bacteria</taxon>
        <taxon>Pseudomonadati</taxon>
        <taxon>Pseudomonadota</taxon>
        <taxon>Alphaproteobacteria</taxon>
        <taxon>Sphingomonadales</taxon>
        <taxon>Sphingomonadaceae</taxon>
        <taxon>Sphingomonas</taxon>
    </lineage>
</organism>
<evidence type="ECO:0000313" key="13">
    <source>
        <dbReference type="EMBL" id="MFL9842746.1"/>
    </source>
</evidence>
<comment type="caution">
    <text evidence="13">The sequence shown here is derived from an EMBL/GenBank/DDBJ whole genome shotgun (WGS) entry which is preliminary data.</text>
</comment>
<evidence type="ECO:0000256" key="8">
    <source>
        <dbReference type="ARBA" id="ARBA00023229"/>
    </source>
</evidence>
<comment type="function">
    <text evidence="10">Catalyzes the phosphorylation of the position 2 hydroxy group of 4-diphosphocytidyl-2C-methyl-D-erythritol.</text>
</comment>
<sequence length="275" mass="28142">MDREPAPAKLNLALHVRRRRDDGYHELETLFAFVTDGDLVQLDDAGEGFAVEGPFAAGLADEGDNLVTRARDAFGRAFGVATPGRITLEKNLPVASGLGGGSADAAAMLRLLARRQGVAVDDPRLFAVADALGSDVPVCLLGRTAIGTGRGEQLAPVAGAAGVPVLLVNPGVAVATAAVFRGWDGVDRGALPEGDVLTAARAGRNDLEPQARAIAPAIDDVLARLDAASGVVLARMSGSGATCFALFETAAARAAAARDIGQAEPGWWCLETALA</sequence>
<dbReference type="Pfam" id="PF00288">
    <property type="entry name" value="GHMP_kinases_N"/>
    <property type="match status" value="1"/>
</dbReference>
<keyword evidence="6 10" id="KW-0418">Kinase</keyword>
<gene>
    <name evidence="10" type="primary">ispE</name>
    <name evidence="13" type="ORF">ABS767_17375</name>
</gene>
<evidence type="ECO:0000259" key="12">
    <source>
        <dbReference type="Pfam" id="PF08544"/>
    </source>
</evidence>
<dbReference type="InterPro" id="IPR036554">
    <property type="entry name" value="GHMP_kinase_C_sf"/>
</dbReference>
<dbReference type="Gene3D" id="3.30.230.10">
    <property type="match status" value="1"/>
</dbReference>
<name>A0ABW8YU99_9SPHN</name>
<dbReference type="GO" id="GO:0050515">
    <property type="term" value="F:4-(cytidine 5'-diphospho)-2-C-methyl-D-erythritol kinase activity"/>
    <property type="evidence" value="ECO:0007669"/>
    <property type="project" value="UniProtKB-EC"/>
</dbReference>
<dbReference type="InterPro" id="IPR020568">
    <property type="entry name" value="Ribosomal_Su5_D2-typ_SF"/>
</dbReference>
<evidence type="ECO:0000256" key="2">
    <source>
        <dbReference type="ARBA" id="ARBA00012052"/>
    </source>
</evidence>
<protein>
    <recommendedName>
        <fullName evidence="3 10">4-diphosphocytidyl-2-C-methyl-D-erythritol kinase</fullName>
        <shortName evidence="10">CMK</shortName>
        <ecNumber evidence="2 10">2.7.1.148</ecNumber>
    </recommendedName>
    <alternativeName>
        <fullName evidence="9 10">4-(cytidine-5'-diphospho)-2-C-methyl-D-erythritol kinase</fullName>
    </alternativeName>
</protein>
<dbReference type="SUPFAM" id="SSF55060">
    <property type="entry name" value="GHMP Kinase, C-terminal domain"/>
    <property type="match status" value="1"/>
</dbReference>
<comment type="pathway">
    <text evidence="10">Isoprenoid biosynthesis; isopentenyl diphosphate biosynthesis via DXP pathway; isopentenyl diphosphate from 1-deoxy-D-xylulose 5-phosphate: step 3/6.</text>
</comment>
<dbReference type="InterPro" id="IPR004424">
    <property type="entry name" value="IspE"/>
</dbReference>
<dbReference type="PANTHER" id="PTHR43527">
    <property type="entry name" value="4-DIPHOSPHOCYTIDYL-2-C-METHYL-D-ERYTHRITOL KINASE, CHLOROPLASTIC"/>
    <property type="match status" value="1"/>
</dbReference>
<keyword evidence="14" id="KW-1185">Reference proteome</keyword>
<feature type="active site" evidence="10">
    <location>
        <position position="9"/>
    </location>
</feature>
<evidence type="ECO:0000256" key="9">
    <source>
        <dbReference type="ARBA" id="ARBA00032554"/>
    </source>
</evidence>
<dbReference type="Proteomes" id="UP001629244">
    <property type="component" value="Unassembled WGS sequence"/>
</dbReference>
<keyword evidence="4 10" id="KW-0808">Transferase</keyword>
<keyword evidence="5 10" id="KW-0547">Nucleotide-binding</keyword>
<evidence type="ECO:0000256" key="7">
    <source>
        <dbReference type="ARBA" id="ARBA00022840"/>
    </source>
</evidence>
<evidence type="ECO:0000313" key="14">
    <source>
        <dbReference type="Proteomes" id="UP001629244"/>
    </source>
</evidence>
<keyword evidence="8 10" id="KW-0414">Isoprene biosynthesis</keyword>
<reference evidence="13 14" key="1">
    <citation type="submission" date="2024-06" db="EMBL/GenBank/DDBJ databases">
        <authorList>
            <person name="Kaempfer P."/>
            <person name="Viver T."/>
        </authorList>
    </citation>
    <scope>NUCLEOTIDE SEQUENCE [LARGE SCALE GENOMIC DNA]</scope>
    <source>
        <strain evidence="13 14">ST-64</strain>
    </source>
</reference>
<evidence type="ECO:0000256" key="4">
    <source>
        <dbReference type="ARBA" id="ARBA00022679"/>
    </source>
</evidence>
<dbReference type="PIRSF" id="PIRSF010376">
    <property type="entry name" value="IspE"/>
    <property type="match status" value="1"/>
</dbReference>
<keyword evidence="7 10" id="KW-0067">ATP-binding</keyword>
<dbReference type="InterPro" id="IPR006204">
    <property type="entry name" value="GHMP_kinase_N_dom"/>
</dbReference>
<dbReference type="Pfam" id="PF08544">
    <property type="entry name" value="GHMP_kinases_C"/>
    <property type="match status" value="1"/>
</dbReference>
<dbReference type="Gene3D" id="3.30.70.890">
    <property type="entry name" value="GHMP kinase, C-terminal domain"/>
    <property type="match status" value="1"/>
</dbReference>